<reference evidence="8 9" key="1">
    <citation type="journal article" date="2016" name="Nat. Commun.">
        <title>Thousands of microbial genomes shed light on interconnected biogeochemical processes in an aquifer system.</title>
        <authorList>
            <person name="Anantharaman K."/>
            <person name="Brown C.T."/>
            <person name="Hug L.A."/>
            <person name="Sharon I."/>
            <person name="Castelle C.J."/>
            <person name="Probst A.J."/>
            <person name="Thomas B.C."/>
            <person name="Singh A."/>
            <person name="Wilkins M.J."/>
            <person name="Karaoz U."/>
            <person name="Brodie E.L."/>
            <person name="Williams K.H."/>
            <person name="Hubbard S.S."/>
            <person name="Banfield J.F."/>
        </authorList>
    </citation>
    <scope>NUCLEOTIDE SEQUENCE [LARGE SCALE GENOMIC DNA]</scope>
</reference>
<dbReference type="GO" id="GO:0005886">
    <property type="term" value="C:plasma membrane"/>
    <property type="evidence" value="ECO:0007669"/>
    <property type="project" value="TreeGrafter"/>
</dbReference>
<dbReference type="GO" id="GO:0008360">
    <property type="term" value="P:regulation of cell shape"/>
    <property type="evidence" value="ECO:0007669"/>
    <property type="project" value="UniProtKB-KW"/>
</dbReference>
<feature type="transmembrane region" description="Helical" evidence="6">
    <location>
        <begin position="12"/>
        <end position="30"/>
    </location>
</feature>
<protein>
    <recommendedName>
        <fullName evidence="2">Cell shape-determining protein MreC</fullName>
    </recommendedName>
    <alternativeName>
        <fullName evidence="4">Cell shape protein MreC</fullName>
    </alternativeName>
</protein>
<proteinExistence type="inferred from homology"/>
<evidence type="ECO:0000256" key="5">
    <source>
        <dbReference type="SAM" id="Coils"/>
    </source>
</evidence>
<evidence type="ECO:0000256" key="2">
    <source>
        <dbReference type="ARBA" id="ARBA00013855"/>
    </source>
</evidence>
<evidence type="ECO:0000313" key="9">
    <source>
        <dbReference type="Proteomes" id="UP000178059"/>
    </source>
</evidence>
<accession>A0A1F6VIF0</accession>
<evidence type="ECO:0000256" key="6">
    <source>
        <dbReference type="SAM" id="Phobius"/>
    </source>
</evidence>
<feature type="coiled-coil region" evidence="5">
    <location>
        <begin position="70"/>
        <end position="97"/>
    </location>
</feature>
<dbReference type="Gene3D" id="2.40.10.340">
    <property type="entry name" value="Rod shape-determining protein MreC, domain 1"/>
    <property type="match status" value="1"/>
</dbReference>
<dbReference type="EMBL" id="MFTT01000028">
    <property type="protein sequence ID" value="OGI69305.1"/>
    <property type="molecule type" value="Genomic_DNA"/>
</dbReference>
<dbReference type="InterPro" id="IPR055342">
    <property type="entry name" value="MreC_beta-barrel_core"/>
</dbReference>
<name>A0A1F6VIF0_9BACT</name>
<dbReference type="PANTHER" id="PTHR34138:SF1">
    <property type="entry name" value="CELL SHAPE-DETERMINING PROTEIN MREC"/>
    <property type="match status" value="1"/>
</dbReference>
<dbReference type="Gene3D" id="2.40.10.350">
    <property type="entry name" value="Rod shape-determining protein MreC, domain 2"/>
    <property type="match status" value="1"/>
</dbReference>
<dbReference type="STRING" id="1801743.A2824_00905"/>
<evidence type="ECO:0000259" key="7">
    <source>
        <dbReference type="Pfam" id="PF04085"/>
    </source>
</evidence>
<keyword evidence="6" id="KW-1133">Transmembrane helix</keyword>
<feature type="domain" description="Rod shape-determining protein MreC beta-barrel core" evidence="7">
    <location>
        <begin position="123"/>
        <end position="276"/>
    </location>
</feature>
<keyword evidence="5" id="KW-0175">Coiled coil</keyword>
<dbReference type="Pfam" id="PF04085">
    <property type="entry name" value="MreC"/>
    <property type="match status" value="1"/>
</dbReference>
<dbReference type="AlphaFoldDB" id="A0A1F6VIF0"/>
<dbReference type="Proteomes" id="UP000178059">
    <property type="component" value="Unassembled WGS sequence"/>
</dbReference>
<evidence type="ECO:0000256" key="4">
    <source>
        <dbReference type="ARBA" id="ARBA00032089"/>
    </source>
</evidence>
<comment type="similarity">
    <text evidence="1">Belongs to the MreC family.</text>
</comment>
<gene>
    <name evidence="8" type="ORF">A2824_00905</name>
</gene>
<keyword evidence="6" id="KW-0472">Membrane</keyword>
<evidence type="ECO:0000256" key="1">
    <source>
        <dbReference type="ARBA" id="ARBA00009369"/>
    </source>
</evidence>
<dbReference type="InterPro" id="IPR042177">
    <property type="entry name" value="Cell/Rod_1"/>
</dbReference>
<comment type="caution">
    <text evidence="8">The sequence shown here is derived from an EMBL/GenBank/DDBJ whole genome shotgun (WGS) entry which is preliminary data.</text>
</comment>
<sequence length="279" mass="31055">MKSRRAKKNFGKIFYLALLILIVAGLFFNFRSPIKGFFSEVLQAVSRPFWRSGHKAGESFSSLLAWFKSTRSLFDDNKALTEELRELEARLADRNIIWEENLKLKEILNRHPAEENFILGVILAKPNRSLYDTFIIDVGAQDAVLPGQRVFAYGDILIGELAEVYDKTSKVKLFSTPGEKTEVVLSIPPTPGVGASFTPGVGGAVTMTAIGRGGGNFEISVPRDLPIEIDQELGIAGIRPYALGKVKEIISDERDPIKKILIRGMVNLFELKFVQVEAR</sequence>
<evidence type="ECO:0000313" key="8">
    <source>
        <dbReference type="EMBL" id="OGI69305.1"/>
    </source>
</evidence>
<keyword evidence="6" id="KW-0812">Transmembrane</keyword>
<evidence type="ECO:0000256" key="3">
    <source>
        <dbReference type="ARBA" id="ARBA00022960"/>
    </source>
</evidence>
<dbReference type="PANTHER" id="PTHR34138">
    <property type="entry name" value="CELL SHAPE-DETERMINING PROTEIN MREC"/>
    <property type="match status" value="1"/>
</dbReference>
<keyword evidence="3" id="KW-0133">Cell shape</keyword>
<organism evidence="8 9">
    <name type="scientific">Candidatus Nomurabacteria bacterium RIFCSPHIGHO2_01_FULL_42_16</name>
    <dbReference type="NCBI Taxonomy" id="1801743"/>
    <lineage>
        <taxon>Bacteria</taxon>
        <taxon>Candidatus Nomuraibacteriota</taxon>
    </lineage>
</organism>
<dbReference type="InterPro" id="IPR007221">
    <property type="entry name" value="MreC"/>
</dbReference>
<dbReference type="InterPro" id="IPR042175">
    <property type="entry name" value="Cell/Rod_MreC_2"/>
</dbReference>